<protein>
    <submittedName>
        <fullName evidence="9">AI-2E family transporter</fullName>
    </submittedName>
</protein>
<evidence type="ECO:0000256" key="6">
    <source>
        <dbReference type="ARBA" id="ARBA00022989"/>
    </source>
</evidence>
<feature type="transmembrane region" description="Helical" evidence="8">
    <location>
        <begin position="232"/>
        <end position="255"/>
    </location>
</feature>
<dbReference type="InterPro" id="IPR002549">
    <property type="entry name" value="AI-2E-like"/>
</dbReference>
<feature type="transmembrane region" description="Helical" evidence="8">
    <location>
        <begin position="12"/>
        <end position="30"/>
    </location>
</feature>
<feature type="transmembrane region" description="Helical" evidence="8">
    <location>
        <begin position="146"/>
        <end position="170"/>
    </location>
</feature>
<keyword evidence="4" id="KW-1003">Cell membrane</keyword>
<evidence type="ECO:0000256" key="3">
    <source>
        <dbReference type="ARBA" id="ARBA00022448"/>
    </source>
</evidence>
<evidence type="ECO:0000256" key="7">
    <source>
        <dbReference type="ARBA" id="ARBA00023136"/>
    </source>
</evidence>
<feature type="transmembrane region" description="Helical" evidence="8">
    <location>
        <begin position="204"/>
        <end position="226"/>
    </location>
</feature>
<evidence type="ECO:0000256" key="2">
    <source>
        <dbReference type="ARBA" id="ARBA00009773"/>
    </source>
</evidence>
<evidence type="ECO:0000256" key="1">
    <source>
        <dbReference type="ARBA" id="ARBA00004651"/>
    </source>
</evidence>
<dbReference type="Proteomes" id="UP000480178">
    <property type="component" value="Chromosome"/>
</dbReference>
<evidence type="ECO:0000256" key="8">
    <source>
        <dbReference type="SAM" id="Phobius"/>
    </source>
</evidence>
<keyword evidence="7 8" id="KW-0472">Membrane</keyword>
<reference evidence="9 10" key="1">
    <citation type="submission" date="2020-01" db="EMBL/GenBank/DDBJ databases">
        <authorList>
            <person name="Kim M.K."/>
        </authorList>
    </citation>
    <scope>NUCLEOTIDE SEQUENCE [LARGE SCALE GENOMIC DNA]</scope>
    <source>
        <strain evidence="9 10">172606-1</strain>
    </source>
</reference>
<keyword evidence="10" id="KW-1185">Reference proteome</keyword>
<feature type="transmembrane region" description="Helical" evidence="8">
    <location>
        <begin position="67"/>
        <end position="89"/>
    </location>
</feature>
<evidence type="ECO:0000313" key="10">
    <source>
        <dbReference type="Proteomes" id="UP000480178"/>
    </source>
</evidence>
<gene>
    <name evidence="9" type="ORF">GXP67_11565</name>
</gene>
<dbReference type="KEGG" id="rhoz:GXP67_11565"/>
<keyword evidence="5 8" id="KW-0812">Transmembrane</keyword>
<feature type="transmembrane region" description="Helical" evidence="8">
    <location>
        <begin position="303"/>
        <end position="330"/>
    </location>
</feature>
<feature type="transmembrane region" description="Helical" evidence="8">
    <location>
        <begin position="267"/>
        <end position="283"/>
    </location>
</feature>
<comment type="similarity">
    <text evidence="2">Belongs to the autoinducer-2 exporter (AI-2E) (TC 2.A.86) family.</text>
</comment>
<evidence type="ECO:0000313" key="9">
    <source>
        <dbReference type="EMBL" id="QHT67230.1"/>
    </source>
</evidence>
<dbReference type="EMBL" id="CP048222">
    <property type="protein sequence ID" value="QHT67230.1"/>
    <property type="molecule type" value="Genomic_DNA"/>
</dbReference>
<evidence type="ECO:0000256" key="4">
    <source>
        <dbReference type="ARBA" id="ARBA00022475"/>
    </source>
</evidence>
<dbReference type="PANTHER" id="PTHR21716:SF53">
    <property type="entry name" value="PERMEASE PERM-RELATED"/>
    <property type="match status" value="1"/>
</dbReference>
<sequence>MEKSSLVNNSYFKIALLIITSYFLFAGLYYAQGIIIPLLFAGLLAMLVLPICNFLEKKGINRGLSILLCVLLLILVIGGIVTLFGTQIAQLTKDFPLIKEKALENYHSMQNFIDAKLNIPVEQQGDWIKDNYETFFAGLSGVLSGLLVGISSGLGNFLLVMIYMFFFLLLRERIRNFILQLCHQQDHEMVATVIEKTKRITIKYMTGLLIEIVIYGTLSAIGFAILGIKQGIFFGFLGGILNLIPYLGALIGAVLPMLAAVVYKDSLFYALGVLGVVLVVQFIDNNFITPKVVAGYIRINALATVIVIIIGGALWGIAGMVLFLPLLGILKIIFDNIPSLKPFGYLIGEDKQEASAGVGADYSDWKAKEKAEEKPV</sequence>
<dbReference type="PANTHER" id="PTHR21716">
    <property type="entry name" value="TRANSMEMBRANE PROTEIN"/>
    <property type="match status" value="1"/>
</dbReference>
<proteinExistence type="inferred from homology"/>
<dbReference type="RefSeq" id="WP_162443271.1">
    <property type="nucleotide sequence ID" value="NZ_CP048222.1"/>
</dbReference>
<feature type="transmembrane region" description="Helical" evidence="8">
    <location>
        <begin position="36"/>
        <end position="55"/>
    </location>
</feature>
<accession>A0A6C0GHP7</accession>
<name>A0A6C0GHP7_9BACT</name>
<keyword evidence="6 8" id="KW-1133">Transmembrane helix</keyword>
<dbReference type="GO" id="GO:0005886">
    <property type="term" value="C:plasma membrane"/>
    <property type="evidence" value="ECO:0007669"/>
    <property type="project" value="UniProtKB-SubCell"/>
</dbReference>
<comment type="subcellular location">
    <subcellularLocation>
        <location evidence="1">Cell membrane</location>
        <topology evidence="1">Multi-pass membrane protein</topology>
    </subcellularLocation>
</comment>
<dbReference type="Pfam" id="PF01594">
    <property type="entry name" value="AI-2E_transport"/>
    <property type="match status" value="1"/>
</dbReference>
<evidence type="ECO:0000256" key="5">
    <source>
        <dbReference type="ARBA" id="ARBA00022692"/>
    </source>
</evidence>
<dbReference type="AlphaFoldDB" id="A0A6C0GHP7"/>
<organism evidence="9 10">
    <name type="scientific">Rhodocytophaga rosea</name>
    <dbReference type="NCBI Taxonomy" id="2704465"/>
    <lineage>
        <taxon>Bacteria</taxon>
        <taxon>Pseudomonadati</taxon>
        <taxon>Bacteroidota</taxon>
        <taxon>Cytophagia</taxon>
        <taxon>Cytophagales</taxon>
        <taxon>Rhodocytophagaceae</taxon>
        <taxon>Rhodocytophaga</taxon>
    </lineage>
</organism>
<keyword evidence="3" id="KW-0813">Transport</keyword>